<feature type="region of interest" description="Disordered" evidence="1">
    <location>
        <begin position="1"/>
        <end position="21"/>
    </location>
</feature>
<dbReference type="Proteomes" id="UP000233100">
    <property type="component" value="Chromosome 6"/>
</dbReference>
<organism evidence="2">
    <name type="scientific">Macaca fascicularis</name>
    <name type="common">Crab-eating macaque</name>
    <name type="synonym">Cynomolgus monkey</name>
    <dbReference type="NCBI Taxonomy" id="9541"/>
    <lineage>
        <taxon>Eukaryota</taxon>
        <taxon>Metazoa</taxon>
        <taxon>Chordata</taxon>
        <taxon>Craniata</taxon>
        <taxon>Vertebrata</taxon>
        <taxon>Euteleostomi</taxon>
        <taxon>Mammalia</taxon>
        <taxon>Eutheria</taxon>
        <taxon>Euarchontoglires</taxon>
        <taxon>Primates</taxon>
        <taxon>Haplorrhini</taxon>
        <taxon>Catarrhini</taxon>
        <taxon>Cercopithecidae</taxon>
        <taxon>Cercopithecinae</taxon>
        <taxon>Macaca</taxon>
    </lineage>
</organism>
<dbReference type="GeneTree" id="ENSGT01050000248412"/>
<dbReference type="EMBL" id="AB056756">
    <property type="protein sequence ID" value="BAB39304.1"/>
    <property type="molecule type" value="mRNA"/>
</dbReference>
<evidence type="ECO:0000313" key="3">
    <source>
        <dbReference type="Ensembl" id="ENSMFAP00000063535.1"/>
    </source>
</evidence>
<evidence type="ECO:0000313" key="2">
    <source>
        <dbReference type="EMBL" id="BAB39304.1"/>
    </source>
</evidence>
<keyword evidence="4" id="KW-1185">Reference proteome</keyword>
<proteinExistence type="evidence at transcript level"/>
<accession>Q9BE90</accession>
<reference evidence="2" key="1">
    <citation type="journal article" date="2001" name="Gene">
        <title>Assignment of 118 novel cDNAs of cynomolgus monkey brain to human chromosomes.</title>
        <authorList>
            <person name="Osada N."/>
            <person name="Hida M."/>
            <person name="Kususda J."/>
            <person name="Tanuma R."/>
            <person name="Iseki K."/>
            <person name="Hirata M."/>
            <person name="Suto Y."/>
            <person name="Hirai M."/>
            <person name="Terao K."/>
            <person name="Suzuki Y."/>
            <person name="Sugano S."/>
            <person name="Hashimoto K."/>
        </authorList>
    </citation>
    <scope>NUCLEOTIDE SEQUENCE</scope>
    <source>
        <tissue evidence="2">Cerebellum cortex</tissue>
    </source>
</reference>
<dbReference type="Ensembl" id="ENSMFAT00000081826.1">
    <property type="protein sequence ID" value="ENSMFAP00000063535.1"/>
    <property type="gene ID" value="ENSMFAG00000056336.1"/>
</dbReference>
<protein>
    <submittedName>
        <fullName evidence="2 3">Uncharacterized protein</fullName>
    </submittedName>
</protein>
<dbReference type="AlphaFoldDB" id="Q9BE90"/>
<evidence type="ECO:0000256" key="1">
    <source>
        <dbReference type="SAM" id="MobiDB-lite"/>
    </source>
</evidence>
<evidence type="ECO:0000313" key="4">
    <source>
        <dbReference type="Proteomes" id="UP000233100"/>
    </source>
</evidence>
<reference evidence="3 4" key="2">
    <citation type="submission" date="2013-03" db="EMBL/GenBank/DDBJ databases">
        <authorList>
            <person name="Warren W."/>
            <person name="Wilson R.K."/>
        </authorList>
    </citation>
    <scope>NUCLEOTIDE SEQUENCE</scope>
</reference>
<name>Q9BE90_MACFA</name>
<sequence length="128" mass="15216">MKTREQLPPMKQEQSGYQEAEAVSPARGRISQVWDRLHFRRGHLSSVFKHQSFWFLGLQTWTRTSLPAFLRLQLADSRSQNFLTSIITRTWKEGRVCFPFHRKEGRVCFPFHHDCFEEDHCVGICKMF</sequence>
<reference evidence="3" key="3">
    <citation type="submission" date="2025-05" db="UniProtKB">
        <authorList>
            <consortium name="Ensembl"/>
        </authorList>
    </citation>
    <scope>IDENTIFICATION</scope>
</reference>